<evidence type="ECO:0000256" key="1">
    <source>
        <dbReference type="ARBA" id="ARBA00043967"/>
    </source>
</evidence>
<dbReference type="Proteomes" id="UP001232973">
    <property type="component" value="Unassembled WGS sequence"/>
</dbReference>
<dbReference type="RefSeq" id="WP_274456575.1">
    <property type="nucleotide sequence ID" value="NZ_CP067097.1"/>
</dbReference>
<dbReference type="InterPro" id="IPR055346">
    <property type="entry name" value="Fe-S_cluster_assembly_SufBD"/>
</dbReference>
<evidence type="ECO:0000259" key="3">
    <source>
        <dbReference type="Pfam" id="PF19295"/>
    </source>
</evidence>
<keyword evidence="5" id="KW-1185">Reference proteome</keyword>
<proteinExistence type="inferred from homology"/>
<evidence type="ECO:0000313" key="5">
    <source>
        <dbReference type="Proteomes" id="UP001232973"/>
    </source>
</evidence>
<sequence>MAEQTTTVSHFVRDLTQRFSEPDWLKTAREAAWTHFESLPSPRLEKSDLTRRSWEVGTVPSAQHGAVPADVQSLLDAMTGPVVCVVDGSVVRSELPAALTAEGVVFTDLHTALQHHGALVEKYLGSVVAADENKWTALNAALWHGGVFLYVPRNVQVDTAFQFVSIQTEASQGAALPRALVVGEEGSAFSFVEMQLNGETAPAFLHSAVTEIVAAAGANIQVMSVNRLRKGPTHFLTSRAKVGKDAVVNWVFGDVGDGYSVALVESVLEGDGSRSLTQGLGVGFGRQHMDLTASMVHGGRYSESDIRLQGVLRERANSIFRSSTHILRGAVGAGSEQHDRMLMIEGTARADAIPMLLIDENDVQRCGHAASVGKIDAQQIYYLMSRGIPEGEAMRMIIWGYLRPTVEAVSVPHVRAWLEGQIERKLTV</sequence>
<feature type="domain" description="SUF system FeS cluster assembly SufBD N-terminal" evidence="3">
    <location>
        <begin position="76"/>
        <end position="162"/>
    </location>
</feature>
<evidence type="ECO:0000313" key="4">
    <source>
        <dbReference type="EMBL" id="MDQ0190602.1"/>
    </source>
</evidence>
<organism evidence="4 5">
    <name type="scientific">Alicyclobacillus cycloheptanicus</name>
    <dbReference type="NCBI Taxonomy" id="1457"/>
    <lineage>
        <taxon>Bacteria</taxon>
        <taxon>Bacillati</taxon>
        <taxon>Bacillota</taxon>
        <taxon>Bacilli</taxon>
        <taxon>Bacillales</taxon>
        <taxon>Alicyclobacillaceae</taxon>
        <taxon>Alicyclobacillus</taxon>
    </lineage>
</organism>
<accession>A0ABT9XJX3</accession>
<name>A0ABT9XJX3_9BACL</name>
<dbReference type="InterPro" id="IPR000825">
    <property type="entry name" value="SUF_FeS_clus_asmbl_SufBD_core"/>
</dbReference>
<dbReference type="PANTHER" id="PTHR30508:SF1">
    <property type="entry name" value="UPF0051 PROTEIN ABCI8, CHLOROPLASTIC-RELATED"/>
    <property type="match status" value="1"/>
</dbReference>
<dbReference type="InterPro" id="IPR037284">
    <property type="entry name" value="SUF_FeS_clus_asmbl_SufBD_sf"/>
</dbReference>
<dbReference type="Pfam" id="PF19295">
    <property type="entry name" value="SufBD_N"/>
    <property type="match status" value="1"/>
</dbReference>
<dbReference type="PANTHER" id="PTHR30508">
    <property type="entry name" value="FES CLUSTER ASSEMBLY PROTEIN SUF"/>
    <property type="match status" value="1"/>
</dbReference>
<gene>
    <name evidence="4" type="ORF">J2S03_002469</name>
</gene>
<dbReference type="SUPFAM" id="SSF101960">
    <property type="entry name" value="Stabilizer of iron transporter SufD"/>
    <property type="match status" value="1"/>
</dbReference>
<protein>
    <submittedName>
        <fullName evidence="4">Fe-S cluster assembly protein SufD</fullName>
    </submittedName>
</protein>
<dbReference type="InterPro" id="IPR045595">
    <property type="entry name" value="SufBD_N"/>
</dbReference>
<evidence type="ECO:0000259" key="2">
    <source>
        <dbReference type="Pfam" id="PF01458"/>
    </source>
</evidence>
<comment type="similarity">
    <text evidence="1">Belongs to the iron-sulfur cluster assembly SufBD family.</text>
</comment>
<dbReference type="Pfam" id="PF01458">
    <property type="entry name" value="SUFBD_core"/>
    <property type="match status" value="1"/>
</dbReference>
<comment type="caution">
    <text evidence="4">The sequence shown here is derived from an EMBL/GenBank/DDBJ whole genome shotgun (WGS) entry which is preliminary data.</text>
</comment>
<feature type="domain" description="SUF system FeS cluster assembly SufBD core" evidence="2">
    <location>
        <begin position="169"/>
        <end position="400"/>
    </location>
</feature>
<reference evidence="4 5" key="1">
    <citation type="submission" date="2023-07" db="EMBL/GenBank/DDBJ databases">
        <title>Genomic Encyclopedia of Type Strains, Phase IV (KMG-IV): sequencing the most valuable type-strain genomes for metagenomic binning, comparative biology and taxonomic classification.</title>
        <authorList>
            <person name="Goeker M."/>
        </authorList>
    </citation>
    <scope>NUCLEOTIDE SEQUENCE [LARGE SCALE GENOMIC DNA]</scope>
    <source>
        <strain evidence="4 5">DSM 4006</strain>
    </source>
</reference>
<dbReference type="EMBL" id="JAUSTP010000021">
    <property type="protein sequence ID" value="MDQ0190602.1"/>
    <property type="molecule type" value="Genomic_DNA"/>
</dbReference>